<dbReference type="InterPro" id="IPR001867">
    <property type="entry name" value="OmpR/PhoB-type_DNA-bd"/>
</dbReference>
<dbReference type="PANTHER" id="PTHR44943:SF8">
    <property type="entry name" value="TPR REPEAT-CONTAINING PROTEIN MJ0263"/>
    <property type="match status" value="1"/>
</dbReference>
<dbReference type="SUPFAM" id="SSF46894">
    <property type="entry name" value="C-terminal effector domain of the bipartite response regulators"/>
    <property type="match status" value="1"/>
</dbReference>
<dbReference type="GO" id="GO:0000160">
    <property type="term" value="P:phosphorelay signal transduction system"/>
    <property type="evidence" value="ECO:0007669"/>
    <property type="project" value="InterPro"/>
</dbReference>
<dbReference type="AlphaFoldDB" id="A0A0B6WYS6"/>
<dbReference type="InterPro" id="IPR011990">
    <property type="entry name" value="TPR-like_helical_dom_sf"/>
</dbReference>
<evidence type="ECO:0000256" key="6">
    <source>
        <dbReference type="SAM" id="MobiDB-lite"/>
    </source>
</evidence>
<feature type="region of interest" description="Disordered" evidence="6">
    <location>
        <begin position="133"/>
        <end position="157"/>
    </location>
</feature>
<dbReference type="PROSITE" id="PS51755">
    <property type="entry name" value="OMPR_PHOB"/>
    <property type="match status" value="1"/>
</dbReference>
<reference evidence="9 10" key="2">
    <citation type="submission" date="2015-01" db="EMBL/GenBank/DDBJ databases">
        <title>Complete genome sequence of Pyrinomonas methylaliphatogenes type strain K22T.</title>
        <authorList>
            <person name="Lee K.C.Y."/>
            <person name="Power J.F."/>
            <person name="Dunfield P.F."/>
            <person name="Morgan X.C."/>
            <person name="Huttenhower C."/>
            <person name="Stott M.B."/>
        </authorList>
    </citation>
    <scope>NUCLEOTIDE SEQUENCE [LARGE SCALE GENOMIC DNA]</scope>
    <source>
        <strain evidence="9 10">K22</strain>
    </source>
</reference>
<feature type="DNA-binding region" description="OmpR/PhoB-type" evidence="5">
    <location>
        <begin position="13"/>
        <end position="111"/>
    </location>
</feature>
<gene>
    <name evidence="9" type="ORF">PYK22_01450</name>
</gene>
<evidence type="ECO:0000256" key="1">
    <source>
        <dbReference type="ARBA" id="ARBA00022737"/>
    </source>
</evidence>
<dbReference type="Pfam" id="PF14559">
    <property type="entry name" value="TPR_19"/>
    <property type="match status" value="1"/>
</dbReference>
<dbReference type="SUPFAM" id="SSF48452">
    <property type="entry name" value="TPR-like"/>
    <property type="match status" value="1"/>
</dbReference>
<feature type="repeat" description="TPR" evidence="4">
    <location>
        <begin position="489"/>
        <end position="522"/>
    </location>
</feature>
<dbReference type="PANTHER" id="PTHR44943">
    <property type="entry name" value="CELLULOSE SYNTHASE OPERON PROTEIN C"/>
    <property type="match status" value="1"/>
</dbReference>
<organism evidence="9 10">
    <name type="scientific">Pyrinomonas methylaliphatogenes</name>
    <dbReference type="NCBI Taxonomy" id="454194"/>
    <lineage>
        <taxon>Bacteria</taxon>
        <taxon>Pseudomonadati</taxon>
        <taxon>Acidobacteriota</taxon>
        <taxon>Blastocatellia</taxon>
        <taxon>Blastocatellales</taxon>
        <taxon>Pyrinomonadaceae</taxon>
        <taxon>Pyrinomonas</taxon>
    </lineage>
</organism>
<reference evidence="9 10" key="1">
    <citation type="submission" date="2013-12" db="EMBL/GenBank/DDBJ databases">
        <authorList>
            <person name="Stott M."/>
        </authorList>
    </citation>
    <scope>NUCLEOTIDE SEQUENCE [LARGE SCALE GENOMIC DNA]</scope>
    <source>
        <strain evidence="9 10">K22</strain>
    </source>
</reference>
<dbReference type="InterPro" id="IPR036388">
    <property type="entry name" value="WH-like_DNA-bd_sf"/>
</dbReference>
<keyword evidence="10" id="KW-1185">Reference proteome</keyword>
<sequence length="653" mass="73931">MPRTTAPTNLNEDIVYEFGPFRLNARERILWRDDRLVPLAPKAIETLLALIERRGHVVSREELMARVWSEAFVEEANLTVQISVLRKTLGDTAEAPRYIETVAKRGYRFIAEVKVHRGEEADEAAQASVEALASVHPHEEAQPEAAPHVPQESTSAASSPRWLNNRALAGIAILALLFLAAIVITFSPRWSSGDLRLRVRSLAVLPFQVMPETEEAGFLSLGVADGIINKLSQYKELAVRPTTAIGRYNPPQDAVAVGRELGVEAVLTGTVQRVGDQWRVSVQLIDAKENRPLWAAKFDERKSDLLLLQDSIAQRVASALAMALVQPHGREDTTNTNNNEALQEYLKGRYFWNRRTRESLYKSIEHFRRAVELDPNYALAYVGLADCYNLLSLYSVPPAETFPKAKEAALKALELDPQSAEAHTSLAYALFRYDWDWQGAEREFRYAIELNPNYATAHHWYAEFLAAMGRFDEALAEIERARALDPLSLPINTDVGEIFYYWRRFDEAERAYKRALELDASFVRAHFEMGRLYEVKGMYDEALREYELARSFAQGRFAERSAGQAGEWRAVWSNMIASATKSRAQGEYVYGYSAALCCLRLGDAECAIEWLTHAYRNRDPSLPFIAVDPLFDPLRSDPRFISLVEAMRLDRAH</sequence>
<feature type="transmembrane region" description="Helical" evidence="7">
    <location>
        <begin position="167"/>
        <end position="186"/>
    </location>
</feature>
<dbReference type="InterPro" id="IPR016032">
    <property type="entry name" value="Sig_transdc_resp-reg_C-effctor"/>
</dbReference>
<evidence type="ECO:0000256" key="3">
    <source>
        <dbReference type="ARBA" id="ARBA00023125"/>
    </source>
</evidence>
<dbReference type="SMART" id="SM00028">
    <property type="entry name" value="TPR"/>
    <property type="match status" value="6"/>
</dbReference>
<evidence type="ECO:0000313" key="9">
    <source>
        <dbReference type="EMBL" id="CDM65449.1"/>
    </source>
</evidence>
<proteinExistence type="predicted"/>
<keyword evidence="2 4" id="KW-0802">TPR repeat</keyword>
<dbReference type="STRING" id="454194.PYK22_01450"/>
<keyword evidence="7" id="KW-1133">Transmembrane helix</keyword>
<evidence type="ECO:0000256" key="7">
    <source>
        <dbReference type="SAM" id="Phobius"/>
    </source>
</evidence>
<dbReference type="PROSITE" id="PS50005">
    <property type="entry name" value="TPR"/>
    <property type="match status" value="1"/>
</dbReference>
<accession>A0A0B6WYS6</accession>
<dbReference type="GO" id="GO:0003677">
    <property type="term" value="F:DNA binding"/>
    <property type="evidence" value="ECO:0007669"/>
    <property type="project" value="UniProtKB-UniRule"/>
</dbReference>
<dbReference type="SMART" id="SM00862">
    <property type="entry name" value="Trans_reg_C"/>
    <property type="match status" value="1"/>
</dbReference>
<dbReference type="InterPro" id="IPR051685">
    <property type="entry name" value="Ycf3/AcsC/BcsC/TPR_MFPF"/>
</dbReference>
<dbReference type="Gene3D" id="3.40.50.10610">
    <property type="entry name" value="ABC-type transport auxiliary lipoprotein component"/>
    <property type="match status" value="1"/>
</dbReference>
<feature type="domain" description="OmpR/PhoB-type" evidence="8">
    <location>
        <begin position="13"/>
        <end position="111"/>
    </location>
</feature>
<evidence type="ECO:0000256" key="2">
    <source>
        <dbReference type="ARBA" id="ARBA00022803"/>
    </source>
</evidence>
<dbReference type="RefSeq" id="WP_041975757.1">
    <property type="nucleotide sequence ID" value="NZ_CBXV010000005.1"/>
</dbReference>
<dbReference type="EMBL" id="CBXV010000005">
    <property type="protein sequence ID" value="CDM65449.1"/>
    <property type="molecule type" value="Genomic_DNA"/>
</dbReference>
<evidence type="ECO:0000256" key="4">
    <source>
        <dbReference type="PROSITE-ProRule" id="PRU00339"/>
    </source>
</evidence>
<dbReference type="InterPro" id="IPR019734">
    <property type="entry name" value="TPR_rpt"/>
</dbReference>
<dbReference type="Proteomes" id="UP000031518">
    <property type="component" value="Unassembled WGS sequence"/>
</dbReference>
<keyword evidence="7" id="KW-0472">Membrane</keyword>
<name>A0A0B6WYS6_9BACT</name>
<dbReference type="Pfam" id="PF00486">
    <property type="entry name" value="Trans_reg_C"/>
    <property type="match status" value="1"/>
</dbReference>
<protein>
    <submittedName>
        <fullName evidence="9">DNA-binding protein with winged-HTH domain</fullName>
    </submittedName>
</protein>
<dbReference type="GO" id="GO:0006355">
    <property type="term" value="P:regulation of DNA-templated transcription"/>
    <property type="evidence" value="ECO:0007669"/>
    <property type="project" value="InterPro"/>
</dbReference>
<keyword evidence="1" id="KW-0677">Repeat</keyword>
<dbReference type="NCBIfam" id="NF047558">
    <property type="entry name" value="TPR_END_plus"/>
    <property type="match status" value="1"/>
</dbReference>
<dbReference type="CDD" id="cd00383">
    <property type="entry name" value="trans_reg_C"/>
    <property type="match status" value="1"/>
</dbReference>
<dbReference type="OrthoDB" id="105971at2"/>
<keyword evidence="3 5" id="KW-0238">DNA-binding</keyword>
<evidence type="ECO:0000313" key="10">
    <source>
        <dbReference type="Proteomes" id="UP000031518"/>
    </source>
</evidence>
<dbReference type="Gene3D" id="1.25.40.10">
    <property type="entry name" value="Tetratricopeptide repeat domain"/>
    <property type="match status" value="2"/>
</dbReference>
<keyword evidence="7" id="KW-0812">Transmembrane</keyword>
<dbReference type="Gene3D" id="1.10.10.10">
    <property type="entry name" value="Winged helix-like DNA-binding domain superfamily/Winged helix DNA-binding domain"/>
    <property type="match status" value="1"/>
</dbReference>
<evidence type="ECO:0000256" key="5">
    <source>
        <dbReference type="PROSITE-ProRule" id="PRU01091"/>
    </source>
</evidence>
<evidence type="ECO:0000259" key="8">
    <source>
        <dbReference type="PROSITE" id="PS51755"/>
    </source>
</evidence>
<dbReference type="Pfam" id="PF13432">
    <property type="entry name" value="TPR_16"/>
    <property type="match status" value="1"/>
</dbReference>